<evidence type="ECO:0000313" key="2">
    <source>
        <dbReference type="EMBL" id="CAB9502602.1"/>
    </source>
</evidence>
<sequence>MPDSGIPDFIVIPSLPLMDDSTSRHRARDMTSGANAHTAREQTSTMEMSASSSTRWSDRVDQNSSSNIDRSPAPPRRCLIWDESLCDPSPPKKPQRDSPEAKAMQDCIEPPMLQQRSVGRSSNAP</sequence>
<gene>
    <name evidence="2" type="ORF">SEMRO_141_G065780.1</name>
</gene>
<comment type="caution">
    <text evidence="2">The sequence shown here is derived from an EMBL/GenBank/DDBJ whole genome shotgun (WGS) entry which is preliminary data.</text>
</comment>
<evidence type="ECO:0000256" key="1">
    <source>
        <dbReference type="SAM" id="MobiDB-lite"/>
    </source>
</evidence>
<feature type="compositionally biased region" description="Polar residues" evidence="1">
    <location>
        <begin position="114"/>
        <end position="125"/>
    </location>
</feature>
<keyword evidence="3" id="KW-1185">Reference proteome</keyword>
<accession>A0A9N8H7H8</accession>
<name>A0A9N8H7H8_9STRA</name>
<organism evidence="2 3">
    <name type="scientific">Seminavis robusta</name>
    <dbReference type="NCBI Taxonomy" id="568900"/>
    <lineage>
        <taxon>Eukaryota</taxon>
        <taxon>Sar</taxon>
        <taxon>Stramenopiles</taxon>
        <taxon>Ochrophyta</taxon>
        <taxon>Bacillariophyta</taxon>
        <taxon>Bacillariophyceae</taxon>
        <taxon>Bacillariophycidae</taxon>
        <taxon>Naviculales</taxon>
        <taxon>Naviculaceae</taxon>
        <taxon>Seminavis</taxon>
    </lineage>
</organism>
<protein>
    <submittedName>
        <fullName evidence="2">Uncharacterized protein</fullName>
    </submittedName>
</protein>
<reference evidence="2" key="1">
    <citation type="submission" date="2020-06" db="EMBL/GenBank/DDBJ databases">
        <authorList>
            <consortium name="Plant Systems Biology data submission"/>
        </authorList>
    </citation>
    <scope>NUCLEOTIDE SEQUENCE</scope>
    <source>
        <strain evidence="2">D6</strain>
    </source>
</reference>
<dbReference type="AlphaFoldDB" id="A0A9N8H7H8"/>
<proteinExistence type="predicted"/>
<dbReference type="EMBL" id="CAICTM010000140">
    <property type="protein sequence ID" value="CAB9502602.1"/>
    <property type="molecule type" value="Genomic_DNA"/>
</dbReference>
<feature type="region of interest" description="Disordered" evidence="1">
    <location>
        <begin position="1"/>
        <end position="125"/>
    </location>
</feature>
<feature type="compositionally biased region" description="Low complexity" evidence="1">
    <location>
        <begin position="43"/>
        <end position="54"/>
    </location>
</feature>
<evidence type="ECO:0000313" key="3">
    <source>
        <dbReference type="Proteomes" id="UP001153069"/>
    </source>
</evidence>
<dbReference type="Proteomes" id="UP001153069">
    <property type="component" value="Unassembled WGS sequence"/>
</dbReference>